<reference evidence="4" key="1">
    <citation type="journal article" date="2018" name="DNA Res.">
        <title>Multiple hybrid de novo genome assembly of finger millet, an orphan allotetraploid crop.</title>
        <authorList>
            <person name="Hatakeyama M."/>
            <person name="Aluri S."/>
            <person name="Balachadran M.T."/>
            <person name="Sivarajan S.R."/>
            <person name="Patrignani A."/>
            <person name="Gruter S."/>
            <person name="Poveda L."/>
            <person name="Shimizu-Inatsugi R."/>
            <person name="Baeten J."/>
            <person name="Francoijs K.J."/>
            <person name="Nataraja K.N."/>
            <person name="Reddy Y.A.N."/>
            <person name="Phadnis S."/>
            <person name="Ravikumar R.L."/>
            <person name="Schlapbach R."/>
            <person name="Sreeman S.M."/>
            <person name="Shimizu K.K."/>
        </authorList>
    </citation>
    <scope>NUCLEOTIDE SEQUENCE</scope>
</reference>
<accession>A0AAV5FPR8</accession>
<comment type="pathway">
    <text evidence="1">Protein modification; protein ubiquitination.</text>
</comment>
<dbReference type="CDD" id="cd14733">
    <property type="entry name" value="BACK"/>
    <property type="match status" value="1"/>
</dbReference>
<dbReference type="Proteomes" id="UP001054889">
    <property type="component" value="Unassembled WGS sequence"/>
</dbReference>
<reference evidence="4" key="2">
    <citation type="submission" date="2021-12" db="EMBL/GenBank/DDBJ databases">
        <title>Resequencing data analysis of finger millet.</title>
        <authorList>
            <person name="Hatakeyama M."/>
            <person name="Aluri S."/>
            <person name="Balachadran M.T."/>
            <person name="Sivarajan S.R."/>
            <person name="Poveda L."/>
            <person name="Shimizu-Inatsugi R."/>
            <person name="Schlapbach R."/>
            <person name="Sreeman S.M."/>
            <person name="Shimizu K.K."/>
        </authorList>
    </citation>
    <scope>NUCLEOTIDE SEQUENCE</scope>
</reference>
<dbReference type="SUPFAM" id="SSF54695">
    <property type="entry name" value="POZ domain"/>
    <property type="match status" value="1"/>
</dbReference>
<proteinExistence type="inferred from homology"/>
<dbReference type="SMART" id="SM00225">
    <property type="entry name" value="BTB"/>
    <property type="match status" value="1"/>
</dbReference>
<dbReference type="Gene3D" id="3.30.710.10">
    <property type="entry name" value="Potassium Channel Kv1.1, Chain A"/>
    <property type="match status" value="1"/>
</dbReference>
<dbReference type="AlphaFoldDB" id="A0AAV5FPR8"/>
<feature type="domain" description="BTB" evidence="3">
    <location>
        <begin position="21"/>
        <end position="88"/>
    </location>
</feature>
<evidence type="ECO:0000256" key="1">
    <source>
        <dbReference type="ARBA" id="ARBA00004906"/>
    </source>
</evidence>
<dbReference type="Pfam" id="PF24570">
    <property type="entry name" value="BACK_BPM_SPOP"/>
    <property type="match status" value="1"/>
</dbReference>
<protein>
    <recommendedName>
        <fullName evidence="3">BTB domain-containing protein</fullName>
    </recommendedName>
</protein>
<gene>
    <name evidence="4" type="primary">gb25522</name>
    <name evidence="4" type="ORF">PR202_gb25522</name>
</gene>
<comment type="similarity">
    <text evidence="2">Belongs to the Tdpoz family.</text>
</comment>
<dbReference type="InterPro" id="IPR011333">
    <property type="entry name" value="SKP1/BTB/POZ_sf"/>
</dbReference>
<dbReference type="Pfam" id="PF00651">
    <property type="entry name" value="BTB"/>
    <property type="match status" value="1"/>
</dbReference>
<dbReference type="EMBL" id="BQKI01000090">
    <property type="protein sequence ID" value="GJN36642.1"/>
    <property type="molecule type" value="Genomic_DNA"/>
</dbReference>
<evidence type="ECO:0000256" key="2">
    <source>
        <dbReference type="ARBA" id="ARBA00010846"/>
    </source>
</evidence>
<dbReference type="PANTHER" id="PTHR26379">
    <property type="entry name" value="BTB/POZ AND MATH DOMAIN-CONTAINING PROTEIN 1"/>
    <property type="match status" value="1"/>
</dbReference>
<evidence type="ECO:0000313" key="4">
    <source>
        <dbReference type="EMBL" id="GJN36642.1"/>
    </source>
</evidence>
<dbReference type="InterPro" id="IPR000210">
    <property type="entry name" value="BTB/POZ_dom"/>
</dbReference>
<dbReference type="PANTHER" id="PTHR26379:SF474">
    <property type="entry name" value="OS08G0228200 PROTEIN"/>
    <property type="match status" value="1"/>
</dbReference>
<dbReference type="InterPro" id="IPR045005">
    <property type="entry name" value="BPM1-6"/>
</dbReference>
<organism evidence="4 5">
    <name type="scientific">Eleusine coracana subsp. coracana</name>
    <dbReference type="NCBI Taxonomy" id="191504"/>
    <lineage>
        <taxon>Eukaryota</taxon>
        <taxon>Viridiplantae</taxon>
        <taxon>Streptophyta</taxon>
        <taxon>Embryophyta</taxon>
        <taxon>Tracheophyta</taxon>
        <taxon>Spermatophyta</taxon>
        <taxon>Magnoliopsida</taxon>
        <taxon>Liliopsida</taxon>
        <taxon>Poales</taxon>
        <taxon>Poaceae</taxon>
        <taxon>PACMAD clade</taxon>
        <taxon>Chloridoideae</taxon>
        <taxon>Cynodonteae</taxon>
        <taxon>Eleusininae</taxon>
        <taxon>Eleusine</taxon>
    </lineage>
</organism>
<dbReference type="GO" id="GO:0016567">
    <property type="term" value="P:protein ubiquitination"/>
    <property type="evidence" value="ECO:0007669"/>
    <property type="project" value="InterPro"/>
</dbReference>
<comment type="caution">
    <text evidence="4">The sequence shown here is derived from an EMBL/GenBank/DDBJ whole genome shotgun (WGS) entry which is preliminary data.</text>
</comment>
<dbReference type="InterPro" id="IPR056423">
    <property type="entry name" value="BACK_BPM_SPOP"/>
</dbReference>
<dbReference type="PROSITE" id="PS50097">
    <property type="entry name" value="BTB"/>
    <property type="match status" value="1"/>
</dbReference>
<evidence type="ECO:0000259" key="3">
    <source>
        <dbReference type="PROSITE" id="PS50097"/>
    </source>
</evidence>
<name>A0AAV5FPR8_ELECO</name>
<sequence>MVPPSDKKDNLARVYQTKDGAVVTYSIQGELFPAHKIILAMGSPVFKAELYGNMMESTAKVIEVKDMEPDVFEALMNYIYTDNLPIGNEDQDDKDVSPIIYGLLVARDRYGVKRLKLLCELELCTLLDVDNIVKMLEFANDQQCNVLKDACAVFIVNSDQMDKIKKSEGYT</sequence>
<evidence type="ECO:0000313" key="5">
    <source>
        <dbReference type="Proteomes" id="UP001054889"/>
    </source>
</evidence>
<keyword evidence="5" id="KW-1185">Reference proteome</keyword>